<organism evidence="2 3">
    <name type="scientific">Durusdinium trenchii</name>
    <dbReference type="NCBI Taxonomy" id="1381693"/>
    <lineage>
        <taxon>Eukaryota</taxon>
        <taxon>Sar</taxon>
        <taxon>Alveolata</taxon>
        <taxon>Dinophyceae</taxon>
        <taxon>Suessiales</taxon>
        <taxon>Symbiodiniaceae</taxon>
        <taxon>Durusdinium</taxon>
    </lineage>
</organism>
<sequence length="441" mass="47503">MTMEQDAMALLKEIGRVKIELNSMAEGADQRSELEAKLERLTAEHLAATKGPPSRRDMSEPNSTVGSSPAEGSPADTAAPIESAKAKEPDKPERRERIGARSGPPKAAAKTPELERWLQKQRRKASDEGLNFSGGGAVSTADAGAGPGADGYEGIIFQSEGAWSLHQREGRYRFDQGKLRDVETGELLGRFVCERIQEAALEMDPDSFSKLTAENLPILSSEIMTEIQKSENEGALFVLPSQLNGAEYPSDSSIKRLVVDYKYDNTGGPRGQLACHPAAAQFVLDNAANLERDGGINAVDLLLENVQGLELVNGYLKIQDCDSDFVVAQLKQHLQHLRPLVMEDVPARGLMPNKRDFSTCEHRVGLVYASAVPLDAYLNAHRSGGSVALDGGAPSAGSPPSSSARGAVVLCAALARLEHQRKVAELILVAQYFGALRYSVM</sequence>
<proteinExistence type="predicted"/>
<name>A0ABP0KU57_9DINO</name>
<protein>
    <submittedName>
        <fullName evidence="2">Uncharacterized protein</fullName>
    </submittedName>
</protein>
<comment type="caution">
    <text evidence="2">The sequence shown here is derived from an EMBL/GenBank/DDBJ whole genome shotgun (WGS) entry which is preliminary data.</text>
</comment>
<feature type="compositionally biased region" description="Basic and acidic residues" evidence="1">
    <location>
        <begin position="84"/>
        <end position="99"/>
    </location>
</feature>
<keyword evidence="3" id="KW-1185">Reference proteome</keyword>
<feature type="region of interest" description="Disordered" evidence="1">
    <location>
        <begin position="39"/>
        <end position="145"/>
    </location>
</feature>
<gene>
    <name evidence="2" type="ORF">CCMP2556_LOCUS17877</name>
</gene>
<reference evidence="2 3" key="1">
    <citation type="submission" date="2024-02" db="EMBL/GenBank/DDBJ databases">
        <authorList>
            <person name="Chen Y."/>
            <person name="Shah S."/>
            <person name="Dougan E. K."/>
            <person name="Thang M."/>
            <person name="Chan C."/>
        </authorList>
    </citation>
    <scope>NUCLEOTIDE SEQUENCE [LARGE SCALE GENOMIC DNA]</scope>
</reference>
<accession>A0ABP0KU57</accession>
<evidence type="ECO:0000256" key="1">
    <source>
        <dbReference type="SAM" id="MobiDB-lite"/>
    </source>
</evidence>
<evidence type="ECO:0000313" key="3">
    <source>
        <dbReference type="Proteomes" id="UP001642484"/>
    </source>
</evidence>
<dbReference type="EMBL" id="CAXAMN010010001">
    <property type="protein sequence ID" value="CAK9030433.1"/>
    <property type="molecule type" value="Genomic_DNA"/>
</dbReference>
<evidence type="ECO:0000313" key="2">
    <source>
        <dbReference type="EMBL" id="CAK9030433.1"/>
    </source>
</evidence>
<dbReference type="Proteomes" id="UP001642484">
    <property type="component" value="Unassembled WGS sequence"/>
</dbReference>